<dbReference type="PROSITE" id="PS50052">
    <property type="entry name" value="GUANYLATE_KINASE_2"/>
    <property type="match status" value="1"/>
</dbReference>
<dbReference type="InterPro" id="IPR008144">
    <property type="entry name" value="Guanylate_kin-like_dom"/>
</dbReference>
<dbReference type="AlphaFoldDB" id="A0AAE3DXW6"/>
<keyword evidence="3" id="KW-1185">Reference proteome</keyword>
<dbReference type="InterPro" id="IPR008145">
    <property type="entry name" value="GK/Ca_channel_bsu"/>
</dbReference>
<dbReference type="SUPFAM" id="SSF52540">
    <property type="entry name" value="P-loop containing nucleoside triphosphate hydrolases"/>
    <property type="match status" value="1"/>
</dbReference>
<dbReference type="Gene3D" id="3.40.50.300">
    <property type="entry name" value="P-loop containing nucleotide triphosphate hydrolases"/>
    <property type="match status" value="1"/>
</dbReference>
<dbReference type="RefSeq" id="WP_308456098.1">
    <property type="nucleotide sequence ID" value="NZ_JAJEQM010000005.1"/>
</dbReference>
<feature type="domain" description="Guanylate kinase-like" evidence="1">
    <location>
        <begin position="3"/>
        <end position="180"/>
    </location>
</feature>
<evidence type="ECO:0000259" key="1">
    <source>
        <dbReference type="PROSITE" id="PS50052"/>
    </source>
</evidence>
<comment type="caution">
    <text evidence="2">The sequence shown here is derived from an EMBL/GenBank/DDBJ whole genome shotgun (WGS) entry which is preliminary data.</text>
</comment>
<reference evidence="2 3" key="1">
    <citation type="submission" date="2021-10" db="EMBL/GenBank/DDBJ databases">
        <title>Anaerobic single-cell dispensing facilitates the cultivation of human gut bacteria.</title>
        <authorList>
            <person name="Afrizal A."/>
        </authorList>
    </citation>
    <scope>NUCLEOTIDE SEQUENCE [LARGE SCALE GENOMIC DNA]</scope>
    <source>
        <strain evidence="2 3">CLA-AA-H232</strain>
    </source>
</reference>
<dbReference type="EMBL" id="JAJEQM010000005">
    <property type="protein sequence ID" value="MCC2210072.1"/>
    <property type="molecule type" value="Genomic_DNA"/>
</dbReference>
<dbReference type="InterPro" id="IPR027417">
    <property type="entry name" value="P-loop_NTPase"/>
</dbReference>
<evidence type="ECO:0000313" key="2">
    <source>
        <dbReference type="EMBL" id="MCC2210072.1"/>
    </source>
</evidence>
<proteinExistence type="predicted"/>
<gene>
    <name evidence="2" type="ORF">LKE05_04605</name>
</gene>
<name>A0AAE3DXW6_9FIRM</name>
<accession>A0AAE3DXW6</accession>
<evidence type="ECO:0000313" key="3">
    <source>
        <dbReference type="Proteomes" id="UP001198242"/>
    </source>
</evidence>
<dbReference type="SMART" id="SM00072">
    <property type="entry name" value="GuKc"/>
    <property type="match status" value="1"/>
</dbReference>
<protein>
    <recommendedName>
        <fullName evidence="1">Guanylate kinase-like domain-containing protein</fullName>
    </recommendedName>
</protein>
<sequence>MTKNLYCVVGESGSGKDTIVNYMCNRYGYTKVISNTTRPMRTNDENDKLNHIFSNVEQYQKDKGNNEVVAETFFNDNYYWATKTQVDNSDFYIIDIKGLKHLQDTYRDKMIFAIYVETNEATRKLRMEERGDSEEKIEERIKNDKEAFVDVDYQHWDCIIRNSRHSDLSVIAMKLNDVIKSFESKEE</sequence>
<dbReference type="Proteomes" id="UP001198242">
    <property type="component" value="Unassembled WGS sequence"/>
</dbReference>
<dbReference type="Pfam" id="PF00625">
    <property type="entry name" value="Guanylate_kin"/>
    <property type="match status" value="1"/>
</dbReference>
<organism evidence="2 3">
    <name type="scientific">Hominilimicola fabiformis</name>
    <dbReference type="NCBI Taxonomy" id="2885356"/>
    <lineage>
        <taxon>Bacteria</taxon>
        <taxon>Bacillati</taxon>
        <taxon>Bacillota</taxon>
        <taxon>Clostridia</taxon>
        <taxon>Eubacteriales</taxon>
        <taxon>Oscillospiraceae</taxon>
        <taxon>Hominilimicola</taxon>
    </lineage>
</organism>